<gene>
    <name evidence="1" type="ORF">SDJN03_20285</name>
</gene>
<sequence>MDGNGDDPFDSLTKFCVLSDSQEDILRRCSFAGNPESVDGSCSTYSQIHHLLQPTGVFMASLPESLEQREQITFHNAYQAPPEQSGGQRPMAEDDPSLQDAAVVAGGAEATVEGGCVRDVATAVDLGKNDDLGFRLEVQSTQQTDEIEVVGVRRRKVSESDAGGERESASKRLNFSNEALGTESSVPIVVENLPVDLESGGGSKLVDHNVEMAEESATVAVESGKVDDGKVSNGEETHCNKNKEKFAEKRVENSQPEEPCNYEGTMYRDRWRCVLPSTMNGSKNSEETDATPPSIIMEILKLLAEEEGEEDKEFATSKRKVEGPVQFWSEAHMPNPSSVLDLNVKETFGNPNPDPCPFRFHDFIAEKPAIICSFLPLSARNSQLPIANYLALLNENRFNSFLRSRVLQLITSSSTMKF</sequence>
<feature type="non-terminal residue" evidence="1">
    <location>
        <position position="1"/>
    </location>
</feature>
<dbReference type="EMBL" id="JAGKQH010000013">
    <property type="protein sequence ID" value="KAG6584353.1"/>
    <property type="molecule type" value="Genomic_DNA"/>
</dbReference>
<keyword evidence="2" id="KW-1185">Reference proteome</keyword>
<accession>A0AAV6MPY2</accession>
<dbReference type="AlphaFoldDB" id="A0AAV6MPY2"/>
<proteinExistence type="predicted"/>
<reference evidence="1 2" key="1">
    <citation type="journal article" date="2021" name="Hortic Res">
        <title>The domestication of Cucurbita argyrosperma as revealed by the genome of its wild relative.</title>
        <authorList>
            <person name="Barrera-Redondo J."/>
            <person name="Sanchez-de la Vega G."/>
            <person name="Aguirre-Liguori J.A."/>
            <person name="Castellanos-Morales G."/>
            <person name="Gutierrez-Guerrero Y.T."/>
            <person name="Aguirre-Dugua X."/>
            <person name="Aguirre-Planter E."/>
            <person name="Tenaillon M.I."/>
            <person name="Lira-Saade R."/>
            <person name="Eguiarte L.E."/>
        </authorList>
    </citation>
    <scope>NUCLEOTIDE SEQUENCE [LARGE SCALE GENOMIC DNA]</scope>
    <source>
        <strain evidence="1">JBR-2021</strain>
    </source>
</reference>
<dbReference type="Proteomes" id="UP000685013">
    <property type="component" value="Chromosome 13"/>
</dbReference>
<organism evidence="1 2">
    <name type="scientific">Cucurbita argyrosperma subsp. sororia</name>
    <dbReference type="NCBI Taxonomy" id="37648"/>
    <lineage>
        <taxon>Eukaryota</taxon>
        <taxon>Viridiplantae</taxon>
        <taxon>Streptophyta</taxon>
        <taxon>Embryophyta</taxon>
        <taxon>Tracheophyta</taxon>
        <taxon>Spermatophyta</taxon>
        <taxon>Magnoliopsida</taxon>
        <taxon>eudicotyledons</taxon>
        <taxon>Gunneridae</taxon>
        <taxon>Pentapetalae</taxon>
        <taxon>rosids</taxon>
        <taxon>fabids</taxon>
        <taxon>Cucurbitales</taxon>
        <taxon>Cucurbitaceae</taxon>
        <taxon>Cucurbiteae</taxon>
        <taxon>Cucurbita</taxon>
    </lineage>
</organism>
<dbReference type="PANTHER" id="PTHR38221:SF1">
    <property type="entry name" value="OVULE PROTEIN"/>
    <property type="match status" value="1"/>
</dbReference>
<protein>
    <submittedName>
        <fullName evidence="1">Uncharacterized protein</fullName>
    </submittedName>
</protein>
<name>A0AAV6MPY2_9ROSI</name>
<comment type="caution">
    <text evidence="1">The sequence shown here is derived from an EMBL/GenBank/DDBJ whole genome shotgun (WGS) entry which is preliminary data.</text>
</comment>
<dbReference type="PANTHER" id="PTHR38221">
    <property type="entry name" value="BNAA04G14260D PROTEIN"/>
    <property type="match status" value="1"/>
</dbReference>
<evidence type="ECO:0000313" key="1">
    <source>
        <dbReference type="EMBL" id="KAG6584353.1"/>
    </source>
</evidence>
<evidence type="ECO:0000313" key="2">
    <source>
        <dbReference type="Proteomes" id="UP000685013"/>
    </source>
</evidence>